<evidence type="ECO:0000256" key="1">
    <source>
        <dbReference type="SAM" id="Phobius"/>
    </source>
</evidence>
<accession>A0A381PU05</accession>
<dbReference type="CDD" id="cd00158">
    <property type="entry name" value="RHOD"/>
    <property type="match status" value="1"/>
</dbReference>
<protein>
    <recommendedName>
        <fullName evidence="2">Rhodanese domain-containing protein</fullName>
    </recommendedName>
</protein>
<dbReference type="SUPFAM" id="SSF52821">
    <property type="entry name" value="Rhodanese/Cell cycle control phosphatase"/>
    <property type="match status" value="1"/>
</dbReference>
<evidence type="ECO:0000313" key="3">
    <source>
        <dbReference type="EMBL" id="SUZ69527.1"/>
    </source>
</evidence>
<dbReference type="InterPro" id="IPR036873">
    <property type="entry name" value="Rhodanese-like_dom_sf"/>
</dbReference>
<dbReference type="InterPro" id="IPR001763">
    <property type="entry name" value="Rhodanese-like_dom"/>
</dbReference>
<sequence length="137" mass="14889">MNTFFLFISQNFIAVTLLLLSLIALIVYEGRKGGKKLSPGEATRKINKENALVVDLRSSQEFSSGHIAGSINVQEDKLEQHLITKRHSKETPVVLVCKTGVASKKSGISLIKAGYLDINVVSGGMMTWEGNGMPLSK</sequence>
<dbReference type="Gene3D" id="3.40.250.10">
    <property type="entry name" value="Rhodanese-like domain"/>
    <property type="match status" value="1"/>
</dbReference>
<name>A0A381PU05_9ZZZZ</name>
<keyword evidence="1" id="KW-0472">Membrane</keyword>
<gene>
    <name evidence="3" type="ORF">METZ01_LOCUS22381</name>
</gene>
<dbReference type="InterPro" id="IPR050229">
    <property type="entry name" value="GlpE_sulfurtransferase"/>
</dbReference>
<feature type="transmembrane region" description="Helical" evidence="1">
    <location>
        <begin position="6"/>
        <end position="28"/>
    </location>
</feature>
<reference evidence="3" key="1">
    <citation type="submission" date="2018-05" db="EMBL/GenBank/DDBJ databases">
        <authorList>
            <person name="Lanie J.A."/>
            <person name="Ng W.-L."/>
            <person name="Kazmierczak K.M."/>
            <person name="Andrzejewski T.M."/>
            <person name="Davidsen T.M."/>
            <person name="Wayne K.J."/>
            <person name="Tettelin H."/>
            <person name="Glass J.I."/>
            <person name="Rusch D."/>
            <person name="Podicherti R."/>
            <person name="Tsui H.-C.T."/>
            <person name="Winkler M.E."/>
        </authorList>
    </citation>
    <scope>NUCLEOTIDE SEQUENCE</scope>
</reference>
<feature type="domain" description="Rhodanese" evidence="2">
    <location>
        <begin position="47"/>
        <end position="137"/>
    </location>
</feature>
<organism evidence="3">
    <name type="scientific">marine metagenome</name>
    <dbReference type="NCBI Taxonomy" id="408172"/>
    <lineage>
        <taxon>unclassified sequences</taxon>
        <taxon>metagenomes</taxon>
        <taxon>ecological metagenomes</taxon>
    </lineage>
</organism>
<dbReference type="PROSITE" id="PS50206">
    <property type="entry name" value="RHODANESE_3"/>
    <property type="match status" value="1"/>
</dbReference>
<dbReference type="Pfam" id="PF00581">
    <property type="entry name" value="Rhodanese"/>
    <property type="match status" value="1"/>
</dbReference>
<keyword evidence="1" id="KW-1133">Transmembrane helix</keyword>
<dbReference type="EMBL" id="UINC01001064">
    <property type="protein sequence ID" value="SUZ69527.1"/>
    <property type="molecule type" value="Genomic_DNA"/>
</dbReference>
<dbReference type="PANTHER" id="PTHR43031">
    <property type="entry name" value="FAD-DEPENDENT OXIDOREDUCTASE"/>
    <property type="match status" value="1"/>
</dbReference>
<dbReference type="SMART" id="SM00450">
    <property type="entry name" value="RHOD"/>
    <property type="match status" value="1"/>
</dbReference>
<keyword evidence="1" id="KW-0812">Transmembrane</keyword>
<proteinExistence type="predicted"/>
<dbReference type="AlphaFoldDB" id="A0A381PU05"/>
<evidence type="ECO:0000259" key="2">
    <source>
        <dbReference type="PROSITE" id="PS50206"/>
    </source>
</evidence>
<dbReference type="PANTHER" id="PTHR43031:SF18">
    <property type="entry name" value="RHODANESE-RELATED SULFURTRANSFERASES"/>
    <property type="match status" value="1"/>
</dbReference>